<evidence type="ECO:0000313" key="4">
    <source>
        <dbReference type="Proteomes" id="UP000178574"/>
    </source>
</evidence>
<keyword evidence="2" id="KW-0472">Membrane</keyword>
<evidence type="ECO:0000256" key="2">
    <source>
        <dbReference type="SAM" id="Phobius"/>
    </source>
</evidence>
<dbReference type="InterPro" id="IPR043504">
    <property type="entry name" value="Peptidase_S1_PA_chymotrypsin"/>
</dbReference>
<dbReference type="Pfam" id="PF13365">
    <property type="entry name" value="Trypsin_2"/>
    <property type="match status" value="1"/>
</dbReference>
<feature type="transmembrane region" description="Helical" evidence="2">
    <location>
        <begin position="436"/>
        <end position="458"/>
    </location>
</feature>
<dbReference type="SUPFAM" id="SSF50494">
    <property type="entry name" value="Trypsin-like serine proteases"/>
    <property type="match status" value="1"/>
</dbReference>
<dbReference type="InterPro" id="IPR009003">
    <property type="entry name" value="Peptidase_S1_PA"/>
</dbReference>
<reference evidence="3 4" key="1">
    <citation type="journal article" date="2016" name="Nat. Commun.">
        <title>Thousands of microbial genomes shed light on interconnected biogeochemical processes in an aquifer system.</title>
        <authorList>
            <person name="Anantharaman K."/>
            <person name="Brown C.T."/>
            <person name="Hug L.A."/>
            <person name="Sharon I."/>
            <person name="Castelle C.J."/>
            <person name="Probst A.J."/>
            <person name="Thomas B.C."/>
            <person name="Singh A."/>
            <person name="Wilkins M.J."/>
            <person name="Karaoz U."/>
            <person name="Brodie E.L."/>
            <person name="Williams K.H."/>
            <person name="Hubbard S.S."/>
            <person name="Banfield J.F."/>
        </authorList>
    </citation>
    <scope>NUCLEOTIDE SEQUENCE [LARGE SCALE GENOMIC DNA]</scope>
</reference>
<gene>
    <name evidence="3" type="ORF">A2847_00195</name>
</gene>
<dbReference type="EMBL" id="MHQD01000013">
    <property type="protein sequence ID" value="OGZ96416.1"/>
    <property type="molecule type" value="Genomic_DNA"/>
</dbReference>
<accession>A0A1G2KAE9</accession>
<dbReference type="Gene3D" id="2.40.10.10">
    <property type="entry name" value="Trypsin-like serine proteases"/>
    <property type="match status" value="1"/>
</dbReference>
<dbReference type="GO" id="GO:0004252">
    <property type="term" value="F:serine-type endopeptidase activity"/>
    <property type="evidence" value="ECO:0007669"/>
    <property type="project" value="InterPro"/>
</dbReference>
<dbReference type="PANTHER" id="PTHR21004">
    <property type="entry name" value="SERINE PROTEASE-RELATED"/>
    <property type="match status" value="1"/>
</dbReference>
<dbReference type="InterPro" id="IPR039245">
    <property type="entry name" value="TYSND1/DEG15"/>
</dbReference>
<feature type="region of interest" description="Disordered" evidence="1">
    <location>
        <begin position="468"/>
        <end position="496"/>
    </location>
</feature>
<dbReference type="PANTHER" id="PTHR21004:SF0">
    <property type="entry name" value="PEROXISOMAL LEADER PEPTIDE-PROCESSING PROTEASE"/>
    <property type="match status" value="1"/>
</dbReference>
<dbReference type="Gene3D" id="2.40.10.120">
    <property type="match status" value="1"/>
</dbReference>
<keyword evidence="2" id="KW-0812">Transmembrane</keyword>
<name>A0A1G2KAE9_9BACT</name>
<proteinExistence type="predicted"/>
<protein>
    <submittedName>
        <fullName evidence="3">Uncharacterized protein</fullName>
    </submittedName>
</protein>
<comment type="caution">
    <text evidence="3">The sequence shown here is derived from an EMBL/GenBank/DDBJ whole genome shotgun (WGS) entry which is preliminary data.</text>
</comment>
<dbReference type="GO" id="GO:0016485">
    <property type="term" value="P:protein processing"/>
    <property type="evidence" value="ECO:0007669"/>
    <property type="project" value="InterPro"/>
</dbReference>
<evidence type="ECO:0000313" key="3">
    <source>
        <dbReference type="EMBL" id="OGZ96416.1"/>
    </source>
</evidence>
<feature type="compositionally biased region" description="Gly residues" evidence="1">
    <location>
        <begin position="481"/>
        <end position="493"/>
    </location>
</feature>
<dbReference type="AlphaFoldDB" id="A0A1G2KAE9"/>
<sequence>MSIRAYKKILLILALFSLMIGVTAGMLDTLKRRQEAYFAALFSKTKEPEGISLTEEEVADLTKSSVVRIYHKITGEAKIPSFTIDLDALEIKIDQRKIRTVPIDYEIMGSGVIVSPSGFIATNAHVASPEMGKFLSVLEVFSIEFFKDSFFQTADGEPSAAEQARFERAEKLAEKELKRLVEESSFDIVDELKILDPSSKAENLEDITKGGFPAQAVYTEQDYIENDRDISILKIEESRLPALPIETRTELPIGRTVFAFGFPATAEVHKKDLLQASFTRGIINALKSTEMGEFKLYQLDAKISQGSSGGPLLDEKGNIKGLITSQTSEFEQERGDNFAFAIPSPIVKDALDAASIEPAAGAFYQNLLSGIESLRQKRCKVALTKFEAARDTHGAFLASDTLGKYIAACERLIESGKSIDSRFDETIEFLKTVGPLFWLIIGVVLIGGALGIIVIAVLKRRVRHTEESAAGLSQSADDTPKGGGTSLPGGGITRGNLAHERKPAYTAFLTKRQEQKEETVHTEAELEAIKYAKTELKAGYKEDQIIEALKASGWQEEAAEKIMLLAKVE</sequence>
<evidence type="ECO:0000256" key="1">
    <source>
        <dbReference type="SAM" id="MobiDB-lite"/>
    </source>
</evidence>
<organism evidence="3 4">
    <name type="scientific">Candidatus Sungbacteria bacterium RIFCSPHIGHO2_01_FULL_50_25</name>
    <dbReference type="NCBI Taxonomy" id="1802265"/>
    <lineage>
        <taxon>Bacteria</taxon>
        <taxon>Candidatus Sungiibacteriota</taxon>
    </lineage>
</organism>
<dbReference type="Proteomes" id="UP000178574">
    <property type="component" value="Unassembled WGS sequence"/>
</dbReference>
<keyword evidence="2" id="KW-1133">Transmembrane helix</keyword>